<dbReference type="InterPro" id="IPR016187">
    <property type="entry name" value="CTDL_fold"/>
</dbReference>
<evidence type="ECO:0000313" key="3">
    <source>
        <dbReference type="Proteomes" id="UP000001940"/>
    </source>
</evidence>
<dbReference type="PaxDb" id="6239-F19F10.7"/>
<reference evidence="2 3" key="1">
    <citation type="journal article" date="1998" name="Science">
        <title>Genome sequence of the nematode C. elegans: a platform for investigating biology.</title>
        <authorList>
            <consortium name="The C. elegans sequencing consortium"/>
            <person name="Sulson J.E."/>
            <person name="Waterston R."/>
        </authorList>
    </citation>
    <scope>NUCLEOTIDE SEQUENCE [LARGE SCALE GENOMIC DNA]</scope>
    <source>
        <strain evidence="2 3">Bristol N2</strain>
    </source>
</reference>
<dbReference type="CTD" id="184689"/>
<keyword evidence="1" id="KW-1133">Transmembrane helix</keyword>
<accession>O01522</accession>
<dbReference type="FunCoup" id="O01522">
    <property type="interactions" value="171"/>
</dbReference>
<dbReference type="Bgee" id="WBGene00017603">
    <property type="expression patterns" value="Expressed in pharyngeal muscle cell (C elegans)"/>
</dbReference>
<keyword evidence="1" id="KW-0812">Transmembrane</keyword>
<dbReference type="UCSC" id="F19F10.7">
    <property type="organism name" value="c. elegans"/>
</dbReference>
<dbReference type="EMBL" id="BX284605">
    <property type="protein sequence ID" value="CCD67757.2"/>
    <property type="molecule type" value="Genomic_DNA"/>
</dbReference>
<dbReference type="AlphaFoldDB" id="O01522"/>
<name>O01522_CAEEL</name>
<dbReference type="PIR" id="T25711">
    <property type="entry name" value="T25711"/>
</dbReference>
<protein>
    <submittedName>
        <fullName evidence="2">CW domain-containing protein</fullName>
    </submittedName>
</protein>
<dbReference type="GeneID" id="184689"/>
<dbReference type="KEGG" id="cel:CELE_F19F10.7"/>
<organism evidence="2 3">
    <name type="scientific">Caenorhabditis elegans</name>
    <dbReference type="NCBI Taxonomy" id="6239"/>
    <lineage>
        <taxon>Eukaryota</taxon>
        <taxon>Metazoa</taxon>
        <taxon>Ecdysozoa</taxon>
        <taxon>Nematoda</taxon>
        <taxon>Chromadorea</taxon>
        <taxon>Rhabditida</taxon>
        <taxon>Rhabditina</taxon>
        <taxon>Rhabditomorpha</taxon>
        <taxon>Rhabditoidea</taxon>
        <taxon>Rhabditidae</taxon>
        <taxon>Peloderinae</taxon>
        <taxon>Caenorhabditis</taxon>
    </lineage>
</organism>
<dbReference type="HOGENOM" id="CLU_1397488_0_0_1"/>
<dbReference type="Proteomes" id="UP000001940">
    <property type="component" value="Chromosome V"/>
</dbReference>
<dbReference type="SUPFAM" id="SSF56436">
    <property type="entry name" value="C-type lectin-like"/>
    <property type="match status" value="1"/>
</dbReference>
<dbReference type="SMR" id="O01522"/>
<keyword evidence="3" id="KW-1185">Reference proteome</keyword>
<dbReference type="AGR" id="WB:WBGene00017603"/>
<dbReference type="RefSeq" id="NP_001343645.1">
    <property type="nucleotide sequence ID" value="NM_001356699.1"/>
</dbReference>
<evidence type="ECO:0000256" key="1">
    <source>
        <dbReference type="SAM" id="Phobius"/>
    </source>
</evidence>
<evidence type="ECO:0000313" key="4">
    <source>
        <dbReference type="WormBase" id="F19F10.7"/>
    </source>
</evidence>
<sequence>MCEEQVAHFAPTMCMFLLSILFVLFKASYCTVPQMIIIQGRIDENSESACVPFYVEDKEFNSCVASCGNSETCVAIKYKRECNHCHKAVLIPDCKGMKMAYKNTGENILCPNVEMYLEYAPEKNVSDYDSMVQTEAVLQNDFAQEISSTITTDPSTTTRQKQCPDKRFTIFDENWCFLIVFNSVINSEEKAKILCNNSNAQLSGPETDEELVAIMNSTIDYITSEHQGNDFALWVDGIISWPVKFNVIHVLKTFGSYITSSDPHLVKKSGYHFLNEDAYSLMKLPDLGNNRFCLQLTNGRAELGTISIVNCSFPISNKLAQVGVVCGTKAT</sequence>
<evidence type="ECO:0000313" key="2">
    <source>
        <dbReference type="EMBL" id="CCD67757.2"/>
    </source>
</evidence>
<dbReference type="WormBase" id="F19F10.7">
    <property type="protein sequence ID" value="CE52201"/>
    <property type="gene ID" value="WBGene00017603"/>
    <property type="gene designation" value="clec-212"/>
</dbReference>
<feature type="transmembrane region" description="Helical" evidence="1">
    <location>
        <begin position="6"/>
        <end position="25"/>
    </location>
</feature>
<gene>
    <name evidence="2 4" type="primary">clec-212</name>
    <name evidence="2" type="ORF">CELE_F19F10.7</name>
    <name evidence="4" type="ORF">F19F10.7</name>
</gene>
<proteinExistence type="predicted"/>
<dbReference type="InParanoid" id="O01522"/>
<keyword evidence="1" id="KW-0472">Membrane</keyword>
<dbReference type="PANTHER" id="PTHR23124">
    <property type="entry name" value="C-TYPE LECTIN DOMAIN-CONTAINING PROTEIN-RELATED-RELATED"/>
    <property type="match status" value="1"/>
</dbReference>